<dbReference type="EMBL" id="LNNH01000023">
    <property type="protein sequence ID" value="KWW18103.1"/>
    <property type="molecule type" value="Genomic_DNA"/>
</dbReference>
<name>A0A109MXQ1_9BACI</name>
<accession>A0A109MXQ1</accession>
<comment type="caution">
    <text evidence="2">The sequence shown here is derived from an EMBL/GenBank/DDBJ whole genome shotgun (WGS) entry which is preliminary data.</text>
</comment>
<keyword evidence="1" id="KW-0472">Membrane</keyword>
<keyword evidence="1" id="KW-0812">Transmembrane</keyword>
<evidence type="ECO:0000256" key="1">
    <source>
        <dbReference type="SAM" id="Phobius"/>
    </source>
</evidence>
<organism evidence="2 3">
    <name type="scientific">Peribacillus simplex</name>
    <dbReference type="NCBI Taxonomy" id="1478"/>
    <lineage>
        <taxon>Bacteria</taxon>
        <taxon>Bacillati</taxon>
        <taxon>Bacillota</taxon>
        <taxon>Bacilli</taxon>
        <taxon>Bacillales</taxon>
        <taxon>Bacillaceae</taxon>
        <taxon>Peribacillus</taxon>
    </lineage>
</organism>
<gene>
    <name evidence="2" type="ORF">AS888_19780</name>
</gene>
<protein>
    <submittedName>
        <fullName evidence="2">Uncharacterized protein</fullName>
    </submittedName>
</protein>
<dbReference type="RefSeq" id="WP_061142385.1">
    <property type="nucleotide sequence ID" value="NZ_LNNH01000023.1"/>
</dbReference>
<dbReference type="AlphaFoldDB" id="A0A109MXQ1"/>
<sequence length="59" mass="6581">MNQMPLLKACFKAGMHFIRHITIQQAAVIAGIIFLIIHPEIFSPIWITLAASVLVLILL</sequence>
<keyword evidence="1" id="KW-1133">Transmembrane helix</keyword>
<feature type="transmembrane region" description="Helical" evidence="1">
    <location>
        <begin position="21"/>
        <end position="37"/>
    </location>
</feature>
<keyword evidence="3" id="KW-1185">Reference proteome</keyword>
<evidence type="ECO:0000313" key="2">
    <source>
        <dbReference type="EMBL" id="KWW18103.1"/>
    </source>
</evidence>
<reference evidence="2 3" key="1">
    <citation type="submission" date="2015-11" db="EMBL/GenBank/DDBJ databases">
        <title>Genome Sequence of Bacillus simplex strain VanAntwerpen2.</title>
        <authorList>
            <person name="Couger M.B."/>
        </authorList>
    </citation>
    <scope>NUCLEOTIDE SEQUENCE [LARGE SCALE GENOMIC DNA]</scope>
    <source>
        <strain evidence="2 3">VanAntwerpen02</strain>
    </source>
</reference>
<evidence type="ECO:0000313" key="3">
    <source>
        <dbReference type="Proteomes" id="UP000064189"/>
    </source>
</evidence>
<feature type="transmembrane region" description="Helical" evidence="1">
    <location>
        <begin position="43"/>
        <end position="58"/>
    </location>
</feature>
<proteinExistence type="predicted"/>
<dbReference type="Proteomes" id="UP000064189">
    <property type="component" value="Unassembled WGS sequence"/>
</dbReference>